<sequence>MRMQQADERHAKLLGDWLNSRVGNANQLDQLGDLISAVPALRKIALAPLDWPRTIAVIENFMVTAPSNWGGSQTHTSQLKLL</sequence>
<evidence type="ECO:0000313" key="1">
    <source>
        <dbReference type="EMBL" id="OHV94339.1"/>
    </source>
</evidence>
<reference evidence="1 2" key="1">
    <citation type="submission" date="2015-06" db="EMBL/GenBank/DDBJ databases">
        <title>Draft genome sequencing of a biphenyl-degrading bacterium, Janthinobacterium lividum MEG1.</title>
        <authorList>
            <person name="Shimodaira J."/>
            <person name="Hatta T."/>
        </authorList>
    </citation>
    <scope>NUCLEOTIDE SEQUENCE [LARGE SCALE GENOMIC DNA]</scope>
    <source>
        <strain evidence="1 2">MEG1</strain>
    </source>
</reference>
<comment type="caution">
    <text evidence="1">The sequence shown here is derived from an EMBL/GenBank/DDBJ whole genome shotgun (WGS) entry which is preliminary data.</text>
</comment>
<dbReference type="Proteomes" id="UP000179840">
    <property type="component" value="Unassembled WGS sequence"/>
</dbReference>
<name>A0A1S1U2M2_9BURK</name>
<protein>
    <submittedName>
        <fullName evidence="1">Uncharacterized protein</fullName>
    </submittedName>
</protein>
<evidence type="ECO:0000313" key="2">
    <source>
        <dbReference type="Proteomes" id="UP000179840"/>
    </source>
</evidence>
<dbReference type="AlphaFoldDB" id="A0A1S1U2M2"/>
<accession>A0A1S1U2M2</accession>
<proteinExistence type="predicted"/>
<organism evidence="1 2">
    <name type="scientific">Janthinobacterium lividum</name>
    <dbReference type="NCBI Taxonomy" id="29581"/>
    <lineage>
        <taxon>Bacteria</taxon>
        <taxon>Pseudomonadati</taxon>
        <taxon>Pseudomonadota</taxon>
        <taxon>Betaproteobacteria</taxon>
        <taxon>Burkholderiales</taxon>
        <taxon>Oxalobacteraceae</taxon>
        <taxon>Janthinobacterium</taxon>
    </lineage>
</organism>
<dbReference type="EMBL" id="LFKP01000014">
    <property type="protein sequence ID" value="OHV94339.1"/>
    <property type="molecule type" value="Genomic_DNA"/>
</dbReference>
<gene>
    <name evidence="1" type="ORF">AKG95_27755</name>
</gene>